<keyword evidence="1" id="KW-0732">Signal</keyword>
<accession>A0A9W8L7G0</accession>
<dbReference type="InterPro" id="IPR051057">
    <property type="entry name" value="PI-PLC_domain"/>
</dbReference>
<dbReference type="EMBL" id="JANBTX010000001">
    <property type="protein sequence ID" value="KAJ2691376.1"/>
    <property type="molecule type" value="Genomic_DNA"/>
</dbReference>
<dbReference type="InterPro" id="IPR017946">
    <property type="entry name" value="PLC-like_Pdiesterase_TIM-brl"/>
</dbReference>
<dbReference type="Gene3D" id="3.20.20.190">
    <property type="entry name" value="Phosphatidylinositol (PI) phosphodiesterase"/>
    <property type="match status" value="1"/>
</dbReference>
<feature type="chain" id="PRO_5040896105" description="PLC-like phosphodiesterase" evidence="1">
    <location>
        <begin position="18"/>
        <end position="364"/>
    </location>
</feature>
<dbReference type="GO" id="GO:0006629">
    <property type="term" value="P:lipid metabolic process"/>
    <property type="evidence" value="ECO:0007669"/>
    <property type="project" value="InterPro"/>
</dbReference>
<evidence type="ECO:0000313" key="2">
    <source>
        <dbReference type="EMBL" id="KAJ2691376.1"/>
    </source>
</evidence>
<dbReference type="SUPFAM" id="SSF51695">
    <property type="entry name" value="PLC-like phosphodiesterases"/>
    <property type="match status" value="1"/>
</dbReference>
<comment type="caution">
    <text evidence="2">The sequence shown here is derived from an EMBL/GenBank/DDBJ whole genome shotgun (WGS) entry which is preliminary data.</text>
</comment>
<feature type="signal peptide" evidence="1">
    <location>
        <begin position="1"/>
        <end position="17"/>
    </location>
</feature>
<dbReference type="PROSITE" id="PS50007">
    <property type="entry name" value="PIPLC_X_DOMAIN"/>
    <property type="match status" value="1"/>
</dbReference>
<sequence>MKTSFALLVSGLVAVAAAPAEPGVLGASPIRLSRPAALGRRQGNGLQTRAAQLCNGFSQLCDKTFDRVAYPTTHNSYAYGDNIAANQNVDIQTQLNAGIRGFMLDLHAANGATAATSEPYLCHATCALLNDGPLVGELGRIKSFLDKNDNEVITVFIENKGPFSAAQIAKAFTTAGLTGYAYQPKSSTAAWPTLKSMITQNKRLVVLTDDGADASVPWLLYDKDYAVQTPFSVAVGTTFGCAPLTTVRPLWVMNHFVFKSFSFGGIVADVPDVDAAATVNTRQNIVAQANVCGAAQAFPNFVTVDFYDVGGLFQAVADINNVTYSSTARPPATPDSSKPQSAAAAGPRAALAALAASLLLVVGL</sequence>
<name>A0A9W8L7G0_9FUNG</name>
<dbReference type="PANTHER" id="PTHR13593:SF140">
    <property type="entry name" value="PLC-LIKE PHOSPHODIESTERASE"/>
    <property type="match status" value="1"/>
</dbReference>
<dbReference type="Proteomes" id="UP001151516">
    <property type="component" value="Unassembled WGS sequence"/>
</dbReference>
<reference evidence="2" key="1">
    <citation type="submission" date="2022-07" db="EMBL/GenBank/DDBJ databases">
        <title>Phylogenomic reconstructions and comparative analyses of Kickxellomycotina fungi.</title>
        <authorList>
            <person name="Reynolds N.K."/>
            <person name="Stajich J.E."/>
            <person name="Barry K."/>
            <person name="Grigoriev I.V."/>
            <person name="Crous P."/>
            <person name="Smith M.E."/>
        </authorList>
    </citation>
    <scope>NUCLEOTIDE SEQUENCE</scope>
    <source>
        <strain evidence="2">CBS 109367</strain>
    </source>
</reference>
<gene>
    <name evidence="2" type="ORF">IWW39_000061</name>
</gene>
<evidence type="ECO:0008006" key="4">
    <source>
        <dbReference type="Google" id="ProtNLM"/>
    </source>
</evidence>
<dbReference type="OrthoDB" id="7984201at2759"/>
<dbReference type="Pfam" id="PF26146">
    <property type="entry name" value="PI-PLC_X"/>
    <property type="match status" value="1"/>
</dbReference>
<organism evidence="2 3">
    <name type="scientific">Coemansia spiralis</name>
    <dbReference type="NCBI Taxonomy" id="417178"/>
    <lineage>
        <taxon>Eukaryota</taxon>
        <taxon>Fungi</taxon>
        <taxon>Fungi incertae sedis</taxon>
        <taxon>Zoopagomycota</taxon>
        <taxon>Kickxellomycotina</taxon>
        <taxon>Kickxellomycetes</taxon>
        <taxon>Kickxellales</taxon>
        <taxon>Kickxellaceae</taxon>
        <taxon>Coemansia</taxon>
    </lineage>
</organism>
<dbReference type="GO" id="GO:0008081">
    <property type="term" value="F:phosphoric diester hydrolase activity"/>
    <property type="evidence" value="ECO:0007669"/>
    <property type="project" value="InterPro"/>
</dbReference>
<keyword evidence="3" id="KW-1185">Reference proteome</keyword>
<dbReference type="AlphaFoldDB" id="A0A9W8L7G0"/>
<protein>
    <recommendedName>
        <fullName evidence="4">PLC-like phosphodiesterase</fullName>
    </recommendedName>
</protein>
<dbReference type="PANTHER" id="PTHR13593">
    <property type="match status" value="1"/>
</dbReference>
<proteinExistence type="predicted"/>
<evidence type="ECO:0000313" key="3">
    <source>
        <dbReference type="Proteomes" id="UP001151516"/>
    </source>
</evidence>
<evidence type="ECO:0000256" key="1">
    <source>
        <dbReference type="SAM" id="SignalP"/>
    </source>
</evidence>